<feature type="compositionally biased region" description="Basic and acidic residues" evidence="1">
    <location>
        <begin position="34"/>
        <end position="86"/>
    </location>
</feature>
<evidence type="ECO:0000313" key="2">
    <source>
        <dbReference type="EMBL" id="KIM36645.1"/>
    </source>
</evidence>
<evidence type="ECO:0000256" key="1">
    <source>
        <dbReference type="SAM" id="MobiDB-lite"/>
    </source>
</evidence>
<protein>
    <submittedName>
        <fullName evidence="2">Uncharacterized protein</fullName>
    </submittedName>
</protein>
<proteinExistence type="predicted"/>
<keyword evidence="3" id="KW-1185">Reference proteome</keyword>
<gene>
    <name evidence="2" type="ORF">M413DRAFT_286170</name>
</gene>
<evidence type="ECO:0000313" key="3">
    <source>
        <dbReference type="Proteomes" id="UP000053424"/>
    </source>
</evidence>
<dbReference type="AlphaFoldDB" id="A0A0C3BIY7"/>
<reference evidence="2 3" key="1">
    <citation type="submission" date="2014-04" db="EMBL/GenBank/DDBJ databases">
        <authorList>
            <consortium name="DOE Joint Genome Institute"/>
            <person name="Kuo A."/>
            <person name="Gay G."/>
            <person name="Dore J."/>
            <person name="Kohler A."/>
            <person name="Nagy L.G."/>
            <person name="Floudas D."/>
            <person name="Copeland A."/>
            <person name="Barry K.W."/>
            <person name="Cichocki N."/>
            <person name="Veneault-Fourrey C."/>
            <person name="LaButti K."/>
            <person name="Lindquist E.A."/>
            <person name="Lipzen A."/>
            <person name="Lundell T."/>
            <person name="Morin E."/>
            <person name="Murat C."/>
            <person name="Sun H."/>
            <person name="Tunlid A."/>
            <person name="Henrissat B."/>
            <person name="Grigoriev I.V."/>
            <person name="Hibbett D.S."/>
            <person name="Martin F."/>
            <person name="Nordberg H.P."/>
            <person name="Cantor M.N."/>
            <person name="Hua S.X."/>
        </authorList>
    </citation>
    <scope>NUCLEOTIDE SEQUENCE [LARGE SCALE GENOMIC DNA]</scope>
    <source>
        <strain evidence="3">h7</strain>
    </source>
</reference>
<accession>A0A0C3BIY7</accession>
<dbReference type="Proteomes" id="UP000053424">
    <property type="component" value="Unassembled WGS sequence"/>
</dbReference>
<name>A0A0C3BIY7_HEBCY</name>
<dbReference type="HOGENOM" id="CLU_1845342_0_0_1"/>
<organism evidence="2 3">
    <name type="scientific">Hebeloma cylindrosporum</name>
    <dbReference type="NCBI Taxonomy" id="76867"/>
    <lineage>
        <taxon>Eukaryota</taxon>
        <taxon>Fungi</taxon>
        <taxon>Dikarya</taxon>
        <taxon>Basidiomycota</taxon>
        <taxon>Agaricomycotina</taxon>
        <taxon>Agaricomycetes</taxon>
        <taxon>Agaricomycetidae</taxon>
        <taxon>Agaricales</taxon>
        <taxon>Agaricineae</taxon>
        <taxon>Hymenogastraceae</taxon>
        <taxon>Hebeloma</taxon>
    </lineage>
</organism>
<reference evidence="3" key="2">
    <citation type="submission" date="2015-01" db="EMBL/GenBank/DDBJ databases">
        <title>Evolutionary Origins and Diversification of the Mycorrhizal Mutualists.</title>
        <authorList>
            <consortium name="DOE Joint Genome Institute"/>
            <consortium name="Mycorrhizal Genomics Consortium"/>
            <person name="Kohler A."/>
            <person name="Kuo A."/>
            <person name="Nagy L.G."/>
            <person name="Floudas D."/>
            <person name="Copeland A."/>
            <person name="Barry K.W."/>
            <person name="Cichocki N."/>
            <person name="Veneault-Fourrey C."/>
            <person name="LaButti K."/>
            <person name="Lindquist E.A."/>
            <person name="Lipzen A."/>
            <person name="Lundell T."/>
            <person name="Morin E."/>
            <person name="Murat C."/>
            <person name="Riley R."/>
            <person name="Ohm R."/>
            <person name="Sun H."/>
            <person name="Tunlid A."/>
            <person name="Henrissat B."/>
            <person name="Grigoriev I.V."/>
            <person name="Hibbett D.S."/>
            <person name="Martin F."/>
        </authorList>
    </citation>
    <scope>NUCLEOTIDE SEQUENCE [LARGE SCALE GENOMIC DNA]</scope>
    <source>
        <strain evidence="3">h7</strain>
    </source>
</reference>
<feature type="region of interest" description="Disordered" evidence="1">
    <location>
        <begin position="1"/>
        <end position="118"/>
    </location>
</feature>
<dbReference type="EMBL" id="KN831803">
    <property type="protein sequence ID" value="KIM36645.1"/>
    <property type="molecule type" value="Genomic_DNA"/>
</dbReference>
<sequence>MVMKGMRDSNGGHRFARDFYGTSGRHGRFAGKNELLKPNRSDKRESSNEGMKETRDGRDRKGGESRQSDTERRRAAEVHMQKRQEGIKNTLMRKVIKSQGERGRIRKAGAGNGRRKEHNAGKSWTWFVMVITGRNGEDL</sequence>
<feature type="compositionally biased region" description="Basic and acidic residues" evidence="1">
    <location>
        <begin position="1"/>
        <end position="17"/>
    </location>
</feature>